<dbReference type="EMBL" id="CP003703">
    <property type="protein sequence ID" value="AFN65278.1"/>
    <property type="molecule type" value="Genomic_DNA"/>
</dbReference>
<organism evidence="1 2">
    <name type="scientific">Mycoplasma wenyonii (strain Massachusetts)</name>
    <name type="common">Eperythrozoon wenyonii</name>
    <dbReference type="NCBI Taxonomy" id="1197325"/>
    <lineage>
        <taxon>Bacteria</taxon>
        <taxon>Bacillati</taxon>
        <taxon>Mycoplasmatota</taxon>
        <taxon>Mollicutes</taxon>
        <taxon>Mycoplasmataceae</taxon>
        <taxon>Mycoplasma</taxon>
    </lineage>
</organism>
<evidence type="ECO:0000313" key="1">
    <source>
        <dbReference type="EMBL" id="AFN65278.1"/>
    </source>
</evidence>
<keyword evidence="2" id="KW-1185">Reference proteome</keyword>
<accession>I6Z6S8</accession>
<dbReference type="PATRIC" id="fig|1197325.3.peg.528"/>
<proteinExistence type="predicted"/>
<dbReference type="RefSeq" id="WP_014849988.1">
    <property type="nucleotide sequence ID" value="NC_018149.1"/>
</dbReference>
<name>I6Z6S8_MYCWM</name>
<gene>
    <name evidence="1" type="ordered locus">WEN_02455</name>
</gene>
<dbReference type="STRING" id="1197325.WEN_02455"/>
<protein>
    <submittedName>
        <fullName evidence="1">Uncharacterized protein</fullName>
    </submittedName>
</protein>
<reference evidence="1 2" key="1">
    <citation type="journal article" date="2012" name="J. Bacteriol.">
        <title>Complete genome sequence of Mycoplasma wenyonii strain Massachusetts.</title>
        <authorList>
            <person name="Dos Santos A.P."/>
            <person name="Guimaraes A.M."/>
            <person name="do Nascimento N.C."/>
            <person name="Sanmiguel P.J."/>
            <person name="Messick J.B."/>
        </authorList>
    </citation>
    <scope>NUCLEOTIDE SEQUENCE [LARGE SCALE GENOMIC DNA]</scope>
    <source>
        <strain evidence="1 2">Massachusetts</strain>
    </source>
</reference>
<dbReference type="HOGENOM" id="CLU_1538424_0_0_14"/>
<sequence length="184" mass="20666">MSFAIGLLGKALVVGTAGVGIMVPVARALRPAVERVKLEKQEDLKNLCLIVLQGDGQETQEAQQAKHNKKLLACQRDNNPETTEFFFYDSSKSFNVSNLKTVRHLETTSGSTEVSLVFEGSEEVEQKETIKNIQKQTWTPLHGINLKEQTKINLKEKKIYFTDNWIERDLPLTTWSDSETGPSS</sequence>
<dbReference type="KEGG" id="mwe:WEN_02455"/>
<evidence type="ECO:0000313" key="2">
    <source>
        <dbReference type="Proteomes" id="UP000009005"/>
    </source>
</evidence>
<dbReference type="Proteomes" id="UP000009005">
    <property type="component" value="Chromosome"/>
</dbReference>
<dbReference type="AlphaFoldDB" id="I6Z6S8"/>